<keyword evidence="3" id="KW-1003">Cell membrane</keyword>
<feature type="domain" description="ABC transmembrane type-1" evidence="15">
    <location>
        <begin position="46"/>
        <end position="345"/>
    </location>
</feature>
<comment type="subcellular location">
    <subcellularLocation>
        <location evidence="1">Cell inner membrane</location>
        <topology evidence="1">Multi-pass membrane protein</topology>
    </subcellularLocation>
</comment>
<evidence type="ECO:0000256" key="1">
    <source>
        <dbReference type="ARBA" id="ARBA00004429"/>
    </source>
</evidence>
<evidence type="ECO:0000256" key="10">
    <source>
        <dbReference type="ARBA" id="ARBA00023136"/>
    </source>
</evidence>
<dbReference type="PANTHER" id="PTHR24221:SF654">
    <property type="entry name" value="ATP-BINDING CASSETTE SUB-FAMILY B MEMBER 6"/>
    <property type="match status" value="1"/>
</dbReference>
<keyword evidence="7 16" id="KW-0067">ATP-binding</keyword>
<dbReference type="GO" id="GO:0034040">
    <property type="term" value="F:ATPase-coupled lipid transmembrane transporter activity"/>
    <property type="evidence" value="ECO:0007669"/>
    <property type="project" value="TreeGrafter"/>
</dbReference>
<evidence type="ECO:0000256" key="9">
    <source>
        <dbReference type="ARBA" id="ARBA00022989"/>
    </source>
</evidence>
<evidence type="ECO:0000256" key="13">
    <source>
        <dbReference type="SAM" id="Phobius"/>
    </source>
</evidence>
<gene>
    <name evidence="16" type="ordered locus">CRES_1500</name>
</gene>
<feature type="compositionally biased region" description="Basic and acidic residues" evidence="12">
    <location>
        <begin position="1"/>
        <end position="20"/>
    </location>
</feature>
<feature type="region of interest" description="Disordered" evidence="12">
    <location>
        <begin position="1"/>
        <end position="28"/>
    </location>
</feature>
<evidence type="ECO:0000256" key="5">
    <source>
        <dbReference type="ARBA" id="ARBA00022692"/>
    </source>
</evidence>
<evidence type="ECO:0000256" key="8">
    <source>
        <dbReference type="ARBA" id="ARBA00022967"/>
    </source>
</evidence>
<protein>
    <submittedName>
        <fullName evidence="16">ABC transport system ATP-binding/permease protein</fullName>
        <ecNumber evidence="16">3.6.3.44</ecNumber>
    </submittedName>
</protein>
<dbReference type="InterPro" id="IPR027417">
    <property type="entry name" value="P-loop_NTPase"/>
</dbReference>
<keyword evidence="4" id="KW-0997">Cell inner membrane</keyword>
<dbReference type="eggNOG" id="COG1132">
    <property type="taxonomic scope" value="Bacteria"/>
</dbReference>
<dbReference type="AlphaFoldDB" id="F8DZU0"/>
<keyword evidence="8" id="KW-1278">Translocase</keyword>
<dbReference type="PANTHER" id="PTHR24221">
    <property type="entry name" value="ATP-BINDING CASSETTE SUB-FAMILY B"/>
    <property type="match status" value="1"/>
</dbReference>
<feature type="transmembrane region" description="Helical" evidence="13">
    <location>
        <begin position="319"/>
        <end position="338"/>
    </location>
</feature>
<keyword evidence="6" id="KW-0547">Nucleotide-binding</keyword>
<evidence type="ECO:0000256" key="7">
    <source>
        <dbReference type="ARBA" id="ARBA00022840"/>
    </source>
</evidence>
<dbReference type="InterPro" id="IPR011527">
    <property type="entry name" value="ABC1_TM_dom"/>
</dbReference>
<dbReference type="SUPFAM" id="SSF52540">
    <property type="entry name" value="P-loop containing nucleoside triphosphate hydrolases"/>
    <property type="match status" value="1"/>
</dbReference>
<keyword evidence="5 13" id="KW-0812">Transmembrane</keyword>
<dbReference type="InterPro" id="IPR017871">
    <property type="entry name" value="ABC_transporter-like_CS"/>
</dbReference>
<dbReference type="KEGG" id="crd:CRES_1500"/>
<keyword evidence="9 13" id="KW-1133">Transmembrane helix</keyword>
<dbReference type="HOGENOM" id="CLU_000604_84_9_11"/>
<evidence type="ECO:0000313" key="16">
    <source>
        <dbReference type="EMBL" id="AEI09854.1"/>
    </source>
</evidence>
<dbReference type="GO" id="GO:0140359">
    <property type="term" value="F:ABC-type transporter activity"/>
    <property type="evidence" value="ECO:0007669"/>
    <property type="project" value="InterPro"/>
</dbReference>
<sequence length="621" mass="67458">MSQEKDFREECAMRQRHGEDSQPVAQTPRKQPILRLLQPVGRSLGLGVGLQVVASICSALTFVALAQMVTRLLQRDETGLRSERGTNLMDVLDPAIAVPTAWFLSALSLSAFLGALALLVTHFADLRLQADLRRKLVAKLSRMPLGWFDELSSGRIRQLLQNDVDSLHQLVAHTVVELVAGILTPVFGLVVCFYLDWRLGLVAVIPLILYVATFSLLSRGDNRTVMEQIHEGLAKVSDAIVEYVNGVAVLKVFGRSSQGFGRFTHRSEEFLNGFERLVGPQMRAQSIAVVFLSAAVVGAFEVAFGLWFVHAGWTTPANLLVITVIAMLMPAALQTVAVSNQARRQATDAATRVVELLDAVELKVPTPEQENRPQGSAIDITDVTFSYGTGSPALQNVTLHVPQGTITALVGPSGSGKSTLAALIARYRDCDEGCISVGGADVRTITPEMLRATIGTVFQDTQLLHMSVADNIRMGKPDASIKEIERVAKAANIDERIRALPRGYNSVIGEDARLSGGEQQRIAIARSLLANTPVLVLDEATSATDPENETAVQEGLNQLVRGRTVVVIAHRLNTISEADQIVVMDRGRIVETGTHDVLLADNGLYARMWQDMEHCDTEGAQ</sequence>
<dbReference type="InterPro" id="IPR036640">
    <property type="entry name" value="ABC1_TM_sf"/>
</dbReference>
<evidence type="ECO:0000313" key="17">
    <source>
        <dbReference type="Proteomes" id="UP000000492"/>
    </source>
</evidence>
<feature type="domain" description="ABC transporter" evidence="14">
    <location>
        <begin position="378"/>
        <end position="611"/>
    </location>
</feature>
<feature type="transmembrane region" description="Helical" evidence="13">
    <location>
        <begin position="101"/>
        <end position="124"/>
    </location>
</feature>
<feature type="transmembrane region" description="Helical" evidence="13">
    <location>
        <begin position="170"/>
        <end position="191"/>
    </location>
</feature>
<evidence type="ECO:0000256" key="11">
    <source>
        <dbReference type="ARBA" id="ARBA00023455"/>
    </source>
</evidence>
<dbReference type="Pfam" id="PF00664">
    <property type="entry name" value="ABC_membrane"/>
    <property type="match status" value="1"/>
</dbReference>
<proteinExistence type="inferred from homology"/>
<feature type="transmembrane region" description="Helical" evidence="13">
    <location>
        <begin position="197"/>
        <end position="217"/>
    </location>
</feature>
<dbReference type="Gene3D" id="3.40.50.300">
    <property type="entry name" value="P-loop containing nucleotide triphosphate hydrolases"/>
    <property type="match status" value="1"/>
</dbReference>
<reference evidence="16 17" key="1">
    <citation type="journal article" date="2012" name="BMC Genomics">
        <title>Complete genome sequence, lifestyle, and multi-drug resistance of the human pathogen Corynebacterium resistens DSM 45100 isolated from blood samples of a leukemia patient.</title>
        <authorList>
            <person name="Schroder J."/>
            <person name="Maus I."/>
            <person name="Meyer K."/>
            <person name="Wordemann S."/>
            <person name="Blom J."/>
            <person name="Jaenicke S."/>
            <person name="Schneider J."/>
            <person name="Trost E."/>
            <person name="Tauch A."/>
        </authorList>
    </citation>
    <scope>NUCLEOTIDE SEQUENCE [LARGE SCALE GENOMIC DNA]</scope>
    <source>
        <strain evidence="17">DSM 45100 / JCM 12819 / CCUG 50093 / GTC 2026 / SICGH 158</strain>
    </source>
</reference>
<dbReference type="InterPro" id="IPR003593">
    <property type="entry name" value="AAA+_ATPase"/>
</dbReference>
<dbReference type="PROSITE" id="PS50929">
    <property type="entry name" value="ABC_TM1F"/>
    <property type="match status" value="1"/>
</dbReference>
<dbReference type="InterPro" id="IPR039421">
    <property type="entry name" value="Type_1_exporter"/>
</dbReference>
<dbReference type="Pfam" id="PF00005">
    <property type="entry name" value="ABC_tran"/>
    <property type="match status" value="1"/>
</dbReference>
<dbReference type="GO" id="GO:0016887">
    <property type="term" value="F:ATP hydrolysis activity"/>
    <property type="evidence" value="ECO:0007669"/>
    <property type="project" value="InterPro"/>
</dbReference>
<dbReference type="EMBL" id="CP002857">
    <property type="protein sequence ID" value="AEI09854.1"/>
    <property type="molecule type" value="Genomic_DNA"/>
</dbReference>
<evidence type="ECO:0000256" key="6">
    <source>
        <dbReference type="ARBA" id="ARBA00022741"/>
    </source>
</evidence>
<dbReference type="InterPro" id="IPR003439">
    <property type="entry name" value="ABC_transporter-like_ATP-bd"/>
</dbReference>
<dbReference type="SMART" id="SM00382">
    <property type="entry name" value="AAA"/>
    <property type="match status" value="1"/>
</dbReference>
<dbReference type="Gene3D" id="1.20.1560.10">
    <property type="entry name" value="ABC transporter type 1, transmembrane domain"/>
    <property type="match status" value="1"/>
</dbReference>
<dbReference type="EC" id="3.6.3.44" evidence="16"/>
<evidence type="ECO:0000259" key="15">
    <source>
        <dbReference type="PROSITE" id="PS50929"/>
    </source>
</evidence>
<evidence type="ECO:0000256" key="4">
    <source>
        <dbReference type="ARBA" id="ARBA00022519"/>
    </source>
</evidence>
<evidence type="ECO:0000256" key="12">
    <source>
        <dbReference type="SAM" id="MobiDB-lite"/>
    </source>
</evidence>
<dbReference type="SUPFAM" id="SSF90123">
    <property type="entry name" value="ABC transporter transmembrane region"/>
    <property type="match status" value="1"/>
</dbReference>
<keyword evidence="10 13" id="KW-0472">Membrane</keyword>
<accession>F8DZU0</accession>
<evidence type="ECO:0000259" key="14">
    <source>
        <dbReference type="PROSITE" id="PS50893"/>
    </source>
</evidence>
<dbReference type="PROSITE" id="PS00211">
    <property type="entry name" value="ABC_TRANSPORTER_1"/>
    <property type="match status" value="1"/>
</dbReference>
<dbReference type="FunFam" id="3.40.50.300:FF:000221">
    <property type="entry name" value="Multidrug ABC transporter ATP-binding protein"/>
    <property type="match status" value="1"/>
</dbReference>
<dbReference type="GO" id="GO:0005886">
    <property type="term" value="C:plasma membrane"/>
    <property type="evidence" value="ECO:0007669"/>
    <property type="project" value="UniProtKB-SubCell"/>
</dbReference>
<organism evidence="16 17">
    <name type="scientific">Corynebacterium resistens (strain DSM 45100 / JCM 12819 / GTC 2026 / SICGH 158)</name>
    <dbReference type="NCBI Taxonomy" id="662755"/>
    <lineage>
        <taxon>Bacteria</taxon>
        <taxon>Bacillati</taxon>
        <taxon>Actinomycetota</taxon>
        <taxon>Actinomycetes</taxon>
        <taxon>Mycobacteriales</taxon>
        <taxon>Corynebacteriaceae</taxon>
        <taxon>Corynebacterium</taxon>
    </lineage>
</organism>
<evidence type="ECO:0000256" key="2">
    <source>
        <dbReference type="ARBA" id="ARBA00022448"/>
    </source>
</evidence>
<name>F8DZU0_CORRG</name>
<keyword evidence="16" id="KW-0378">Hydrolase</keyword>
<keyword evidence="17" id="KW-1185">Reference proteome</keyword>
<evidence type="ECO:0000256" key="3">
    <source>
        <dbReference type="ARBA" id="ARBA00022475"/>
    </source>
</evidence>
<dbReference type="CDD" id="cd07346">
    <property type="entry name" value="ABC_6TM_exporters"/>
    <property type="match status" value="1"/>
</dbReference>
<dbReference type="STRING" id="662755.CRES_1500"/>
<feature type="transmembrane region" description="Helical" evidence="13">
    <location>
        <begin position="44"/>
        <end position="66"/>
    </location>
</feature>
<dbReference type="PROSITE" id="PS50893">
    <property type="entry name" value="ABC_TRANSPORTER_2"/>
    <property type="match status" value="1"/>
</dbReference>
<dbReference type="GO" id="GO:0005524">
    <property type="term" value="F:ATP binding"/>
    <property type="evidence" value="ECO:0007669"/>
    <property type="project" value="UniProtKB-KW"/>
</dbReference>
<comment type="similarity">
    <text evidence="11">Belongs to the ABC transporter superfamily. Siderophore-Fe(3+) uptake transporter (SIUT) (TC 3.A.1.21) family.</text>
</comment>
<dbReference type="Proteomes" id="UP000000492">
    <property type="component" value="Chromosome"/>
</dbReference>
<feature type="transmembrane region" description="Helical" evidence="13">
    <location>
        <begin position="286"/>
        <end position="307"/>
    </location>
</feature>
<keyword evidence="2" id="KW-0813">Transport</keyword>